<proteinExistence type="predicted"/>
<evidence type="ECO:0000313" key="2">
    <source>
        <dbReference type="Proteomes" id="UP000046393"/>
    </source>
</evidence>
<keyword evidence="2" id="KW-1185">Reference proteome</keyword>
<dbReference type="WBParaSite" id="SMUV_0000826201-mRNA-1">
    <property type="protein sequence ID" value="SMUV_0000826201-mRNA-1"/>
    <property type="gene ID" value="SMUV_0000826201"/>
</dbReference>
<feature type="signal peptide" evidence="1">
    <location>
        <begin position="1"/>
        <end position="23"/>
    </location>
</feature>
<evidence type="ECO:0000313" key="3">
    <source>
        <dbReference type="WBParaSite" id="SMUV_0000826201-mRNA-1"/>
    </source>
</evidence>
<organism evidence="2 3">
    <name type="scientific">Syphacia muris</name>
    <dbReference type="NCBI Taxonomy" id="451379"/>
    <lineage>
        <taxon>Eukaryota</taxon>
        <taxon>Metazoa</taxon>
        <taxon>Ecdysozoa</taxon>
        <taxon>Nematoda</taxon>
        <taxon>Chromadorea</taxon>
        <taxon>Rhabditida</taxon>
        <taxon>Spirurina</taxon>
        <taxon>Oxyuridomorpha</taxon>
        <taxon>Oxyuroidea</taxon>
        <taxon>Oxyuridae</taxon>
        <taxon>Syphacia</taxon>
    </lineage>
</organism>
<accession>A0A0N5ATU2</accession>
<dbReference type="AlphaFoldDB" id="A0A0N5ATU2"/>
<reference evidence="3" key="1">
    <citation type="submission" date="2017-02" db="UniProtKB">
        <authorList>
            <consortium name="WormBaseParasite"/>
        </authorList>
    </citation>
    <scope>IDENTIFICATION</scope>
</reference>
<feature type="chain" id="PRO_5005893621" evidence="1">
    <location>
        <begin position="24"/>
        <end position="297"/>
    </location>
</feature>
<evidence type="ECO:0000256" key="1">
    <source>
        <dbReference type="SAM" id="SignalP"/>
    </source>
</evidence>
<dbReference type="Proteomes" id="UP000046393">
    <property type="component" value="Unplaced"/>
</dbReference>
<keyword evidence="1" id="KW-0732">Signal</keyword>
<protein>
    <submittedName>
        <fullName evidence="3">Orcokinin</fullName>
    </submittedName>
</protein>
<name>A0A0N5ATU2_9BILA</name>
<sequence length="297" mass="32386">MSLLGSFVSFVLVLCAVIKDVSTLEDDGTFVEHVDLNKSSSDFSLSLKDYPLTNVYLPRKRYYRRSLFNSPFLRHYQNYQNGYGLPSESMSTSYSSSSSSIQKKYNRFGSYGISSLASVAQPAVNKNSFYGYGTNNQGDSFMPYASSNNIGNGAVNSNVGNSGLYSTDYSATSSGLYNPSPYDTDAFSGLSQIFYPSMNSGLGLKTGRSFRGSNNLYGASSAGISSYQSLVPSFLGTNEAFYESSLLPLFGSSASRRGKVFRPNRYGYDSAFSTASDKSLPRLIVDNYANRPSIKPN</sequence>